<dbReference type="OrthoDB" id="5701903at2"/>
<comment type="caution">
    <text evidence="6">The sequence shown here is derived from an EMBL/GenBank/DDBJ whole genome shotgun (WGS) entry which is preliminary data.</text>
</comment>
<dbReference type="InterPro" id="IPR018060">
    <property type="entry name" value="HTH_AraC"/>
</dbReference>
<feature type="domain" description="HTH araC/xylS-type" evidence="5">
    <location>
        <begin position="270"/>
        <end position="368"/>
    </location>
</feature>
<dbReference type="InterPro" id="IPR018062">
    <property type="entry name" value="HTH_AraC-typ_CS"/>
</dbReference>
<evidence type="ECO:0000256" key="3">
    <source>
        <dbReference type="ARBA" id="ARBA00023163"/>
    </source>
</evidence>
<evidence type="ECO:0000259" key="5">
    <source>
        <dbReference type="PROSITE" id="PS01124"/>
    </source>
</evidence>
<dbReference type="Pfam" id="PF12833">
    <property type="entry name" value="HTH_18"/>
    <property type="match status" value="1"/>
</dbReference>
<evidence type="ECO:0000256" key="2">
    <source>
        <dbReference type="ARBA" id="ARBA00023125"/>
    </source>
</evidence>
<protein>
    <submittedName>
        <fullName evidence="6">AraC family transcriptional regulator</fullName>
    </submittedName>
</protein>
<reference evidence="6 7" key="1">
    <citation type="submission" date="2019-03" db="EMBL/GenBank/DDBJ databases">
        <title>Seongchinamella monodicae gen. nov., sp. nov., a novel member of the Gammaproteobacteria isolated from a tidal mudflat of beach.</title>
        <authorList>
            <person name="Yang H.G."/>
            <person name="Kang J.W."/>
            <person name="Lee S.D."/>
        </authorList>
    </citation>
    <scope>NUCLEOTIDE SEQUENCE [LARGE SCALE GENOMIC DNA]</scope>
    <source>
        <strain evidence="6 7">GH4-78</strain>
    </source>
</reference>
<dbReference type="PROSITE" id="PS00041">
    <property type="entry name" value="HTH_ARAC_FAMILY_1"/>
    <property type="match status" value="1"/>
</dbReference>
<sequence>MGVSEFVAGTGILLGLIVMAGLLLRKDGNRQANSLLAAALACNLCYLVLILALHTGLLQQMPGLSLLGFAYVLSSPLLYGYVSVMTQADFHLRPVHLLHLWPLLPIIALPLVSANGADLSSNGLEQARSGWPPGPLALTGLFVYAVSVIYLTASLAKVLAYGQRLADEFSFEESVTLRWLKLLVALCLLMALTGLLVALIRLLPGMELWPRSIYSSLTVIALYYLIAFFGLAQPDVFAGHREGAGSRKDTATASSEDDSADKQARWQQLEAYMVRQKPYLQHELRIADLAEDLRLPAPELSQVINRCSGKNFFDYVSSFRVKRAKELLLSSSGSMADIAQESGFNSQSAFYRQFRKVTGLTPTEFRRQAEQAELSSDTGADSP</sequence>
<dbReference type="PROSITE" id="PS01124">
    <property type="entry name" value="HTH_ARAC_FAMILY_2"/>
    <property type="match status" value="1"/>
</dbReference>
<gene>
    <name evidence="6" type="ORF">E2F43_07745</name>
</gene>
<evidence type="ECO:0000313" key="7">
    <source>
        <dbReference type="Proteomes" id="UP000295554"/>
    </source>
</evidence>
<dbReference type="Gene3D" id="1.10.10.60">
    <property type="entry name" value="Homeodomain-like"/>
    <property type="match status" value="1"/>
</dbReference>
<dbReference type="Proteomes" id="UP000295554">
    <property type="component" value="Unassembled WGS sequence"/>
</dbReference>
<dbReference type="GO" id="GO:0043565">
    <property type="term" value="F:sequence-specific DNA binding"/>
    <property type="evidence" value="ECO:0007669"/>
    <property type="project" value="InterPro"/>
</dbReference>
<evidence type="ECO:0000256" key="1">
    <source>
        <dbReference type="ARBA" id="ARBA00023015"/>
    </source>
</evidence>
<dbReference type="PANTHER" id="PTHR43280">
    <property type="entry name" value="ARAC-FAMILY TRANSCRIPTIONAL REGULATOR"/>
    <property type="match status" value="1"/>
</dbReference>
<feature type="transmembrane region" description="Helical" evidence="4">
    <location>
        <begin position="96"/>
        <end position="116"/>
    </location>
</feature>
<keyword evidence="1" id="KW-0805">Transcription regulation</keyword>
<keyword evidence="7" id="KW-1185">Reference proteome</keyword>
<dbReference type="PANTHER" id="PTHR43280:SF29">
    <property type="entry name" value="ARAC-FAMILY TRANSCRIPTIONAL REGULATOR"/>
    <property type="match status" value="1"/>
</dbReference>
<dbReference type="PRINTS" id="PR00032">
    <property type="entry name" value="HTHARAC"/>
</dbReference>
<name>A0A4R5LRK2_9GAMM</name>
<dbReference type="InterPro" id="IPR009057">
    <property type="entry name" value="Homeodomain-like_sf"/>
</dbReference>
<feature type="transmembrane region" description="Helical" evidence="4">
    <location>
        <begin position="36"/>
        <end position="57"/>
    </location>
</feature>
<keyword evidence="2" id="KW-0238">DNA-binding</keyword>
<keyword evidence="3" id="KW-0804">Transcription</keyword>
<accession>A0A4R5LRK2</accession>
<feature type="transmembrane region" description="Helical" evidence="4">
    <location>
        <begin position="179"/>
        <end position="200"/>
    </location>
</feature>
<dbReference type="InterPro" id="IPR020449">
    <property type="entry name" value="Tscrpt_reg_AraC-type_HTH"/>
</dbReference>
<dbReference type="EMBL" id="SMSE01000002">
    <property type="protein sequence ID" value="TDG13426.1"/>
    <property type="molecule type" value="Genomic_DNA"/>
</dbReference>
<keyword evidence="4" id="KW-0472">Membrane</keyword>
<organism evidence="6 7">
    <name type="scientific">Seongchinamella unica</name>
    <dbReference type="NCBI Taxonomy" id="2547392"/>
    <lineage>
        <taxon>Bacteria</taxon>
        <taxon>Pseudomonadati</taxon>
        <taxon>Pseudomonadota</taxon>
        <taxon>Gammaproteobacteria</taxon>
        <taxon>Cellvibrionales</taxon>
        <taxon>Halieaceae</taxon>
        <taxon>Seongchinamella</taxon>
    </lineage>
</organism>
<feature type="transmembrane region" description="Helical" evidence="4">
    <location>
        <begin position="212"/>
        <end position="232"/>
    </location>
</feature>
<dbReference type="SMART" id="SM00342">
    <property type="entry name" value="HTH_ARAC"/>
    <property type="match status" value="1"/>
</dbReference>
<evidence type="ECO:0000313" key="6">
    <source>
        <dbReference type="EMBL" id="TDG13426.1"/>
    </source>
</evidence>
<feature type="transmembrane region" description="Helical" evidence="4">
    <location>
        <begin position="63"/>
        <end position="84"/>
    </location>
</feature>
<evidence type="ECO:0000256" key="4">
    <source>
        <dbReference type="SAM" id="Phobius"/>
    </source>
</evidence>
<dbReference type="SUPFAM" id="SSF46689">
    <property type="entry name" value="Homeodomain-like"/>
    <property type="match status" value="1"/>
</dbReference>
<keyword evidence="4" id="KW-1133">Transmembrane helix</keyword>
<proteinExistence type="predicted"/>
<dbReference type="RefSeq" id="WP_133211387.1">
    <property type="nucleotide sequence ID" value="NZ_SMSE01000002.1"/>
</dbReference>
<feature type="transmembrane region" description="Helical" evidence="4">
    <location>
        <begin position="6"/>
        <end position="24"/>
    </location>
</feature>
<feature type="transmembrane region" description="Helical" evidence="4">
    <location>
        <begin position="136"/>
        <end position="159"/>
    </location>
</feature>
<dbReference type="AlphaFoldDB" id="A0A4R5LRK2"/>
<keyword evidence="4" id="KW-0812">Transmembrane</keyword>
<dbReference type="GO" id="GO:0003700">
    <property type="term" value="F:DNA-binding transcription factor activity"/>
    <property type="evidence" value="ECO:0007669"/>
    <property type="project" value="InterPro"/>
</dbReference>